<dbReference type="InterPro" id="IPR002017">
    <property type="entry name" value="Spectrin_repeat"/>
</dbReference>
<accession>A0A2G9S9X1</accession>
<keyword evidence="2" id="KW-0009">Actin-binding</keyword>
<evidence type="ECO:0000256" key="2">
    <source>
        <dbReference type="ARBA" id="ARBA00023203"/>
    </source>
</evidence>
<reference evidence="4" key="1">
    <citation type="journal article" date="2017" name="Nat. Commun.">
        <title>The North American bullfrog draft genome provides insight into hormonal regulation of long noncoding RNA.</title>
        <authorList>
            <person name="Hammond S.A."/>
            <person name="Warren R.L."/>
            <person name="Vandervalk B.P."/>
            <person name="Kucuk E."/>
            <person name="Khan H."/>
            <person name="Gibb E.A."/>
            <person name="Pandoh P."/>
            <person name="Kirk H."/>
            <person name="Zhao Y."/>
            <person name="Jones M."/>
            <person name="Mungall A.J."/>
            <person name="Coope R."/>
            <person name="Pleasance S."/>
            <person name="Moore R.A."/>
            <person name="Holt R.A."/>
            <person name="Round J.M."/>
            <person name="Ohora S."/>
            <person name="Walle B.V."/>
            <person name="Veldhoen N."/>
            <person name="Helbing C.C."/>
            <person name="Birol I."/>
        </authorList>
    </citation>
    <scope>NUCLEOTIDE SEQUENCE [LARGE SCALE GENOMIC DNA]</scope>
</reference>
<dbReference type="AlphaFoldDB" id="A0A2G9S9X1"/>
<dbReference type="PANTHER" id="PTHR11915">
    <property type="entry name" value="SPECTRIN/FILAMIN RELATED CYTOSKELETAL PROTEIN"/>
    <property type="match status" value="1"/>
</dbReference>
<proteinExistence type="predicted"/>
<dbReference type="GO" id="GO:0003779">
    <property type="term" value="F:actin binding"/>
    <property type="evidence" value="ECO:0007669"/>
    <property type="project" value="UniProtKB-KW"/>
</dbReference>
<sequence>MLVAAMTASHTQLHAREAEQGGIGQVKQVQEDASRLQKAYAGEKAADIHKHEQAVTEAWGELQDASSARRQLLLDTVEKFRFFRMVRDLMLWMDDINLLIDAQEKPRDVSSADLVIKNHQGIKAEVDARADSFTTCINLGNTLLEKNHYASDKVLLHIQIYNVRFDGRTAFNNTN</sequence>
<gene>
    <name evidence="3" type="ORF">AB205_0066690</name>
</gene>
<dbReference type="CDD" id="cd00176">
    <property type="entry name" value="SPEC"/>
    <property type="match status" value="1"/>
</dbReference>
<dbReference type="Gene3D" id="1.20.58.60">
    <property type="match status" value="1"/>
</dbReference>
<name>A0A2G9S9X1_AQUCT</name>
<dbReference type="EMBL" id="KV925232">
    <property type="protein sequence ID" value="PIO36251.1"/>
    <property type="molecule type" value="Genomic_DNA"/>
</dbReference>
<dbReference type="Proteomes" id="UP000228934">
    <property type="component" value="Unassembled WGS sequence"/>
</dbReference>
<dbReference type="OrthoDB" id="5865767at2759"/>
<dbReference type="Pfam" id="PF00435">
    <property type="entry name" value="Spectrin"/>
    <property type="match status" value="2"/>
</dbReference>
<keyword evidence="1" id="KW-0677">Repeat</keyword>
<organism evidence="3 4">
    <name type="scientific">Aquarana catesbeiana</name>
    <name type="common">American bullfrog</name>
    <name type="synonym">Rana catesbeiana</name>
    <dbReference type="NCBI Taxonomy" id="8400"/>
    <lineage>
        <taxon>Eukaryota</taxon>
        <taxon>Metazoa</taxon>
        <taxon>Chordata</taxon>
        <taxon>Craniata</taxon>
        <taxon>Vertebrata</taxon>
        <taxon>Euteleostomi</taxon>
        <taxon>Amphibia</taxon>
        <taxon>Batrachia</taxon>
        <taxon>Anura</taxon>
        <taxon>Neobatrachia</taxon>
        <taxon>Ranoidea</taxon>
        <taxon>Ranidae</taxon>
        <taxon>Aquarana</taxon>
    </lineage>
</organism>
<dbReference type="SUPFAM" id="SSF46966">
    <property type="entry name" value="Spectrin repeat"/>
    <property type="match status" value="1"/>
</dbReference>
<evidence type="ECO:0000313" key="4">
    <source>
        <dbReference type="Proteomes" id="UP000228934"/>
    </source>
</evidence>
<evidence type="ECO:0000256" key="1">
    <source>
        <dbReference type="ARBA" id="ARBA00022737"/>
    </source>
</evidence>
<keyword evidence="4" id="KW-1185">Reference proteome</keyword>
<dbReference type="InterPro" id="IPR018159">
    <property type="entry name" value="Spectrin/alpha-actinin"/>
</dbReference>
<dbReference type="SMART" id="SM00150">
    <property type="entry name" value="SPEC"/>
    <property type="match status" value="1"/>
</dbReference>
<evidence type="ECO:0000313" key="3">
    <source>
        <dbReference type="EMBL" id="PIO36251.1"/>
    </source>
</evidence>
<protein>
    <submittedName>
        <fullName evidence="3">Uncharacterized protein</fullName>
    </submittedName>
</protein>